<dbReference type="PROSITE" id="PS00246">
    <property type="entry name" value="WNT1"/>
    <property type="match status" value="1"/>
</dbReference>
<feature type="compositionally biased region" description="Polar residues" evidence="10">
    <location>
        <begin position="41"/>
        <end position="54"/>
    </location>
</feature>
<evidence type="ECO:0000256" key="4">
    <source>
        <dbReference type="ARBA" id="ARBA00022525"/>
    </source>
</evidence>
<dbReference type="GO" id="GO:0045165">
    <property type="term" value="P:cell fate commitment"/>
    <property type="evidence" value="ECO:0007669"/>
    <property type="project" value="TreeGrafter"/>
</dbReference>
<evidence type="ECO:0000313" key="12">
    <source>
        <dbReference type="EMBL" id="BAV17680.1"/>
    </source>
</evidence>
<dbReference type="GO" id="GO:0005109">
    <property type="term" value="F:frizzled binding"/>
    <property type="evidence" value="ECO:0007669"/>
    <property type="project" value="TreeGrafter"/>
</dbReference>
<dbReference type="EMBL" id="LC138019">
    <property type="protein sequence ID" value="BAV17680.1"/>
    <property type="molecule type" value="mRNA"/>
</dbReference>
<dbReference type="GO" id="GO:0005615">
    <property type="term" value="C:extracellular space"/>
    <property type="evidence" value="ECO:0007669"/>
    <property type="project" value="TreeGrafter"/>
</dbReference>
<reference evidence="12" key="1">
    <citation type="journal article" date="2016" name="Gene Expr. Patterns">
        <title>Wnt, Frizzled, and sFRP gene expression patterns during gastrulation in the starfish Patiria (Asterina) pectinifera.</title>
        <authorList>
            <person name="Kawai N."/>
            <person name="Kuraishi R."/>
            <person name="Kaneko H."/>
        </authorList>
    </citation>
    <scope>NUCLEOTIDE SEQUENCE</scope>
</reference>
<evidence type="ECO:0000256" key="2">
    <source>
        <dbReference type="ARBA" id="ARBA00005683"/>
    </source>
</evidence>
<feature type="chain" id="PRO_5008261002" description="Protein Wnt" evidence="11">
    <location>
        <begin position="27"/>
        <end position="392"/>
    </location>
</feature>
<dbReference type="PANTHER" id="PTHR12027:SF98">
    <property type="entry name" value="PROTEIN WNT"/>
    <property type="match status" value="1"/>
</dbReference>
<sequence length="392" mass="43284">MCCPGVLRCALLILMSLCTLRQNGNGVGALYTSNDMSMQSLGDNRAGASSDNGSGTKGANGELSRSSRTICRSFPGLTRKQLQQCRRAPDVVASAISGIRISVDECGNQMRDQRWNCSNIRTKNGNPYTSVMMSRGFRETAFAYATISAGVLYQVTRACSMGQLRTCGCDTSFAGDGVDFEWGGCSHDIQFGTSFVETFLDIKERGRDMQSKMNLHNNGVGRIAVAEYAVKKCKCHGMSGSCEVKTCWMQTPHFSEVGDRLLVKFREAKQVVARNSIGGNLRLADDPTPASTDGQRRRRRKRQPVPPKDHLVFLEDSPDFCQADPGLGSLGTRDRYCNRTSDGPEGCDSMCCGRGYNIKLERKTEWCNCKFHWCCQVKCRQCSQSVWVNSCK</sequence>
<evidence type="ECO:0000256" key="5">
    <source>
        <dbReference type="ARBA" id="ARBA00022530"/>
    </source>
</evidence>
<proteinExistence type="evidence at transcript level"/>
<feature type="signal peptide" evidence="11">
    <location>
        <begin position="1"/>
        <end position="26"/>
    </location>
</feature>
<keyword evidence="6 9" id="KW-0879">Wnt signaling pathway</keyword>
<evidence type="ECO:0000256" key="10">
    <source>
        <dbReference type="SAM" id="MobiDB-lite"/>
    </source>
</evidence>
<dbReference type="PRINTS" id="PR01349">
    <property type="entry name" value="WNTPROTEIN"/>
</dbReference>
<keyword evidence="4" id="KW-0964">Secreted</keyword>
<accession>A0A193PME6</accession>
<name>A0A193PME6_PATPE</name>
<evidence type="ECO:0000256" key="9">
    <source>
        <dbReference type="RuleBase" id="RU003500"/>
    </source>
</evidence>
<feature type="region of interest" description="Disordered" evidence="10">
    <location>
        <begin position="41"/>
        <end position="66"/>
    </location>
</feature>
<evidence type="ECO:0000256" key="3">
    <source>
        <dbReference type="ARBA" id="ARBA00022473"/>
    </source>
</evidence>
<keyword evidence="8" id="KW-0449">Lipoprotein</keyword>
<dbReference type="CDD" id="cd19342">
    <property type="entry name" value="Wnt_Wnt10"/>
    <property type="match status" value="1"/>
</dbReference>
<evidence type="ECO:0000256" key="6">
    <source>
        <dbReference type="ARBA" id="ARBA00022687"/>
    </source>
</evidence>
<comment type="similarity">
    <text evidence="2 9">Belongs to the Wnt family.</text>
</comment>
<dbReference type="FunFam" id="3.30.2460.20:FF:000001">
    <property type="entry name" value="Wnt homolog"/>
    <property type="match status" value="1"/>
</dbReference>
<comment type="subcellular location">
    <subcellularLocation>
        <location evidence="1 9">Secreted</location>
        <location evidence="1 9">Extracellular space</location>
        <location evidence="1 9">Extracellular matrix</location>
    </subcellularLocation>
</comment>
<keyword evidence="11" id="KW-0732">Signal</keyword>
<evidence type="ECO:0000256" key="8">
    <source>
        <dbReference type="ARBA" id="ARBA00023288"/>
    </source>
</evidence>
<dbReference type="InterPro" id="IPR043158">
    <property type="entry name" value="Wnt_C"/>
</dbReference>
<dbReference type="GO" id="GO:0005125">
    <property type="term" value="F:cytokine activity"/>
    <property type="evidence" value="ECO:0007669"/>
    <property type="project" value="TreeGrafter"/>
</dbReference>
<dbReference type="GO" id="GO:0060070">
    <property type="term" value="P:canonical Wnt signaling pathway"/>
    <property type="evidence" value="ECO:0007669"/>
    <property type="project" value="TreeGrafter"/>
</dbReference>
<dbReference type="PANTHER" id="PTHR12027">
    <property type="entry name" value="WNT RELATED"/>
    <property type="match status" value="1"/>
</dbReference>
<keyword evidence="3 9" id="KW-0217">Developmental protein</keyword>
<dbReference type="AlphaFoldDB" id="A0A193PME6"/>
<dbReference type="SMART" id="SM00097">
    <property type="entry name" value="WNT1"/>
    <property type="match status" value="1"/>
</dbReference>
<evidence type="ECO:0000256" key="1">
    <source>
        <dbReference type="ARBA" id="ARBA00004498"/>
    </source>
</evidence>
<gene>
    <name evidence="12" type="primary">Wnt10</name>
</gene>
<comment type="function">
    <text evidence="9">Ligand for members of the frizzled family of seven transmembrane receptors.</text>
</comment>
<dbReference type="Gene3D" id="3.30.2460.20">
    <property type="match status" value="1"/>
</dbReference>
<evidence type="ECO:0000256" key="11">
    <source>
        <dbReference type="SAM" id="SignalP"/>
    </source>
</evidence>
<organism evidence="12">
    <name type="scientific">Patiria pectinifera</name>
    <name type="common">Starfish</name>
    <name type="synonym">Asterina pectinifera</name>
    <dbReference type="NCBI Taxonomy" id="7594"/>
    <lineage>
        <taxon>Eukaryota</taxon>
        <taxon>Metazoa</taxon>
        <taxon>Echinodermata</taxon>
        <taxon>Eleutherozoa</taxon>
        <taxon>Asterozoa</taxon>
        <taxon>Asteroidea</taxon>
        <taxon>Valvatacea</taxon>
        <taxon>Valvatida</taxon>
        <taxon>Asterinidae</taxon>
        <taxon>Patiria</taxon>
    </lineage>
</organism>
<keyword evidence="7" id="KW-1015">Disulfide bond</keyword>
<keyword evidence="5" id="KW-0272">Extracellular matrix</keyword>
<dbReference type="Pfam" id="PF00110">
    <property type="entry name" value="wnt"/>
    <property type="match status" value="1"/>
</dbReference>
<dbReference type="GO" id="GO:0030182">
    <property type="term" value="P:neuron differentiation"/>
    <property type="evidence" value="ECO:0007669"/>
    <property type="project" value="TreeGrafter"/>
</dbReference>
<protein>
    <recommendedName>
        <fullName evidence="9">Protein Wnt</fullName>
    </recommendedName>
</protein>
<feature type="region of interest" description="Disordered" evidence="10">
    <location>
        <begin position="280"/>
        <end position="309"/>
    </location>
</feature>
<dbReference type="InterPro" id="IPR005817">
    <property type="entry name" value="Wnt"/>
</dbReference>
<evidence type="ECO:0000256" key="7">
    <source>
        <dbReference type="ARBA" id="ARBA00023157"/>
    </source>
</evidence>
<dbReference type="InterPro" id="IPR018161">
    <property type="entry name" value="Wnt_CS"/>
</dbReference>